<feature type="transmembrane region" description="Helical" evidence="2">
    <location>
        <begin position="342"/>
        <end position="362"/>
    </location>
</feature>
<keyword evidence="2" id="KW-1133">Transmembrane helix</keyword>
<evidence type="ECO:0000313" key="4">
    <source>
        <dbReference type="Proteomes" id="UP001210380"/>
    </source>
</evidence>
<dbReference type="Proteomes" id="UP001210380">
    <property type="component" value="Unassembled WGS sequence"/>
</dbReference>
<evidence type="ECO:0000256" key="2">
    <source>
        <dbReference type="SAM" id="Phobius"/>
    </source>
</evidence>
<feature type="compositionally biased region" description="Basic and acidic residues" evidence="1">
    <location>
        <begin position="251"/>
        <end position="264"/>
    </location>
</feature>
<gene>
    <name evidence="3" type="ORF">OU415_21680</name>
</gene>
<feature type="transmembrane region" description="Helical" evidence="2">
    <location>
        <begin position="318"/>
        <end position="336"/>
    </location>
</feature>
<reference evidence="3 4" key="1">
    <citation type="submission" date="2022-11" db="EMBL/GenBank/DDBJ databases">
        <title>Draft genome sequence of Saccharopolyspora sp. WRP15-2 isolated from rhizosphere soils of wild rice in Thailand.</title>
        <authorList>
            <person name="Duangmal K."/>
            <person name="Kammanee S."/>
            <person name="Muangham S."/>
        </authorList>
    </citation>
    <scope>NUCLEOTIDE SEQUENCE [LARGE SCALE GENOMIC DNA]</scope>
    <source>
        <strain evidence="3 4">WRP15-2</strain>
    </source>
</reference>
<dbReference type="RefSeq" id="WP_270950767.1">
    <property type="nucleotide sequence ID" value="NZ_JAQGLA010000038.1"/>
</dbReference>
<keyword evidence="4" id="KW-1185">Reference proteome</keyword>
<feature type="region of interest" description="Disordered" evidence="1">
    <location>
        <begin position="1"/>
        <end position="313"/>
    </location>
</feature>
<feature type="transmembrane region" description="Helical" evidence="2">
    <location>
        <begin position="374"/>
        <end position="394"/>
    </location>
</feature>
<name>A0ABT4V3S8_9PSEU</name>
<dbReference type="EMBL" id="JAQGLA010000038">
    <property type="protein sequence ID" value="MDA3628059.1"/>
    <property type="molecule type" value="Genomic_DNA"/>
</dbReference>
<feature type="compositionally biased region" description="Acidic residues" evidence="1">
    <location>
        <begin position="294"/>
        <end position="307"/>
    </location>
</feature>
<proteinExistence type="predicted"/>
<evidence type="ECO:0000256" key="1">
    <source>
        <dbReference type="SAM" id="MobiDB-lite"/>
    </source>
</evidence>
<feature type="compositionally biased region" description="Acidic residues" evidence="1">
    <location>
        <begin position="265"/>
        <end position="287"/>
    </location>
</feature>
<comment type="caution">
    <text evidence="3">The sequence shown here is derived from an EMBL/GenBank/DDBJ whole genome shotgun (WGS) entry which is preliminary data.</text>
</comment>
<keyword evidence="2" id="KW-0472">Membrane</keyword>
<protein>
    <submittedName>
        <fullName evidence="3">Uncharacterized protein</fullName>
    </submittedName>
</protein>
<feature type="compositionally biased region" description="Pro residues" evidence="1">
    <location>
        <begin position="170"/>
        <end position="180"/>
    </location>
</feature>
<organism evidence="3 4">
    <name type="scientific">Saccharopolyspora oryzae</name>
    <dbReference type="NCBI Taxonomy" id="2997343"/>
    <lineage>
        <taxon>Bacteria</taxon>
        <taxon>Bacillati</taxon>
        <taxon>Actinomycetota</taxon>
        <taxon>Actinomycetes</taxon>
        <taxon>Pseudonocardiales</taxon>
        <taxon>Pseudonocardiaceae</taxon>
        <taxon>Saccharopolyspora</taxon>
    </lineage>
</organism>
<keyword evidence="2" id="KW-0812">Transmembrane</keyword>
<feature type="compositionally biased region" description="Low complexity" evidence="1">
    <location>
        <begin position="222"/>
        <end position="232"/>
    </location>
</feature>
<feature type="compositionally biased region" description="Pro residues" evidence="1">
    <location>
        <begin position="87"/>
        <end position="136"/>
    </location>
</feature>
<accession>A0ABT4V3S8</accession>
<evidence type="ECO:0000313" key="3">
    <source>
        <dbReference type="EMBL" id="MDA3628059.1"/>
    </source>
</evidence>
<sequence length="396" mass="41449">MNRDSGADQPTQRTVAELLAEYGNSGGQKGSGSSNRRRRRRAEDPSETAPQAIIERVLSDSGQMRAIQPDAEPPQHRSHRVTGRRPATPPPAAQPPAAQPPAAQPPAAQPPAGPPPAAQPPAAQQPPAPPAPPAPEPEQAAPGEADGNQAGGASYWAQRFASAAGGKKPAPAPVEKPAPAPAAGDAEATIQQPALRADAPPVPPTVTKKPTPPPEGVTEQLPRVAAPAAAPRPDAEGTEVLAVPPAPVAKPKPEPVEEEPKREDEDPYDFDSFEEPEAEYDEDDYDPELPAGMDADDYRDEDEEDAEPPSPAKEWGTLALQGVAGLVAGGAVWFGFRWLWGFHALAALGAALLFTGLLVLVAWKFLRNNDLQTILLAVLVGLFCTVSPAALLLISH</sequence>
<feature type="compositionally biased region" description="Pro residues" evidence="1">
    <location>
        <begin position="200"/>
        <end position="215"/>
    </location>
</feature>